<organism evidence="3 4">
    <name type="scientific">Gymnopilus junonius</name>
    <name type="common">Spectacular rustgill mushroom</name>
    <name type="synonym">Gymnopilus spectabilis subsp. junonius</name>
    <dbReference type="NCBI Taxonomy" id="109634"/>
    <lineage>
        <taxon>Eukaryota</taxon>
        <taxon>Fungi</taxon>
        <taxon>Dikarya</taxon>
        <taxon>Basidiomycota</taxon>
        <taxon>Agaricomycotina</taxon>
        <taxon>Agaricomycetes</taxon>
        <taxon>Agaricomycetidae</taxon>
        <taxon>Agaricales</taxon>
        <taxon>Agaricineae</taxon>
        <taxon>Hymenogastraceae</taxon>
        <taxon>Gymnopilus</taxon>
    </lineage>
</organism>
<comment type="caution">
    <text evidence="3">The sequence shown here is derived from an EMBL/GenBank/DDBJ whole genome shotgun (WGS) entry which is preliminary data.</text>
</comment>
<keyword evidence="4" id="KW-1185">Reference proteome</keyword>
<protein>
    <submittedName>
        <fullName evidence="3">Caffeine-induced death protein 2</fullName>
    </submittedName>
</protein>
<dbReference type="EMBL" id="JADNYJ010000001">
    <property type="protein sequence ID" value="KAF8913887.1"/>
    <property type="molecule type" value="Genomic_DNA"/>
</dbReference>
<evidence type="ECO:0000256" key="2">
    <source>
        <dbReference type="SAM" id="MobiDB-lite"/>
    </source>
</evidence>
<evidence type="ECO:0000313" key="4">
    <source>
        <dbReference type="Proteomes" id="UP000724874"/>
    </source>
</evidence>
<evidence type="ECO:0000256" key="1">
    <source>
        <dbReference type="ARBA" id="ARBA00024204"/>
    </source>
</evidence>
<sequence length="138" mass="16202">MRLNRANATMRDQDRLRGLNGQNTVQDEACESIWRELVANWKRRTQLVEYCVSVVDQSLTEKRAVLEDQTQDESSRRRTQGEMYADQVKRKQVRNELSVESIVRKRSADAFTSRCKYFVPPQTDTEARKMWEAAERGD</sequence>
<comment type="similarity">
    <text evidence="1">Belongs to the MIX23 family.</text>
</comment>
<feature type="region of interest" description="Disordered" evidence="2">
    <location>
        <begin position="66"/>
        <end position="89"/>
    </location>
</feature>
<dbReference type="InterPro" id="IPR019171">
    <property type="entry name" value="MIX23"/>
</dbReference>
<dbReference type="GO" id="GO:0005758">
    <property type="term" value="C:mitochondrial intermembrane space"/>
    <property type="evidence" value="ECO:0007669"/>
    <property type="project" value="InterPro"/>
</dbReference>
<dbReference type="PANTHER" id="PTHR31905:SF2">
    <property type="entry name" value="PROTEIN MIX23"/>
    <property type="match status" value="1"/>
</dbReference>
<gene>
    <name evidence="3" type="ORF">CPB84DRAFT_1741784</name>
</gene>
<accession>A0A9P5P1J4</accession>
<proteinExistence type="inferred from homology"/>
<dbReference type="OrthoDB" id="5593818at2759"/>
<reference evidence="3" key="1">
    <citation type="submission" date="2020-11" db="EMBL/GenBank/DDBJ databases">
        <authorList>
            <consortium name="DOE Joint Genome Institute"/>
            <person name="Ahrendt S."/>
            <person name="Riley R."/>
            <person name="Andreopoulos W."/>
            <person name="LaButti K."/>
            <person name="Pangilinan J."/>
            <person name="Ruiz-duenas F.J."/>
            <person name="Barrasa J.M."/>
            <person name="Sanchez-Garcia M."/>
            <person name="Camarero S."/>
            <person name="Miyauchi S."/>
            <person name="Serrano A."/>
            <person name="Linde D."/>
            <person name="Babiker R."/>
            <person name="Drula E."/>
            <person name="Ayuso-Fernandez I."/>
            <person name="Pacheco R."/>
            <person name="Padilla G."/>
            <person name="Ferreira P."/>
            <person name="Barriuso J."/>
            <person name="Kellner H."/>
            <person name="Castanera R."/>
            <person name="Alfaro M."/>
            <person name="Ramirez L."/>
            <person name="Pisabarro A.G."/>
            <person name="Kuo A."/>
            <person name="Tritt A."/>
            <person name="Lipzen A."/>
            <person name="He G."/>
            <person name="Yan M."/>
            <person name="Ng V."/>
            <person name="Cullen D."/>
            <person name="Martin F."/>
            <person name="Rosso M.-N."/>
            <person name="Henrissat B."/>
            <person name="Hibbett D."/>
            <person name="Martinez A.T."/>
            <person name="Grigoriev I.V."/>
        </authorList>
    </citation>
    <scope>NUCLEOTIDE SEQUENCE</scope>
    <source>
        <strain evidence="3">AH 44721</strain>
    </source>
</reference>
<dbReference type="PANTHER" id="PTHR31905">
    <property type="entry name" value="COILED-COIL DOMAIN-CONTAINING PROTEIN 58"/>
    <property type="match status" value="1"/>
</dbReference>
<name>A0A9P5P1J4_GYMJU</name>
<dbReference type="Proteomes" id="UP000724874">
    <property type="component" value="Unassembled WGS sequence"/>
</dbReference>
<evidence type="ECO:0000313" key="3">
    <source>
        <dbReference type="EMBL" id="KAF8913887.1"/>
    </source>
</evidence>
<dbReference type="Pfam" id="PF09774">
    <property type="entry name" value="MIX23"/>
    <property type="match status" value="1"/>
</dbReference>
<dbReference type="AlphaFoldDB" id="A0A9P5P1J4"/>